<reference evidence="1 2" key="1">
    <citation type="submission" date="2020-05" db="EMBL/GenBank/DDBJ databases">
        <title>Identification and distribution of gene clusters putatively required for synthesis of sphingolipid metabolism inhibitors in phylogenetically diverse species of the filamentous fungus Fusarium.</title>
        <authorList>
            <person name="Kim H.-S."/>
            <person name="Busman M."/>
            <person name="Brown D.W."/>
            <person name="Divon H."/>
            <person name="Uhlig S."/>
            <person name="Proctor R.H."/>
        </authorList>
    </citation>
    <scope>NUCLEOTIDE SEQUENCE [LARGE SCALE GENOMIC DNA]</scope>
    <source>
        <strain evidence="1 2">NRRL 53147</strain>
    </source>
</reference>
<dbReference type="EMBL" id="JAAOAM010000788">
    <property type="protein sequence ID" value="KAF5528866.1"/>
    <property type="molecule type" value="Genomic_DNA"/>
</dbReference>
<comment type="caution">
    <text evidence="1">The sequence shown here is derived from an EMBL/GenBank/DDBJ whole genome shotgun (WGS) entry which is preliminary data.</text>
</comment>
<sequence>MKPNDASETIQTLAIEITLLQEEVEKQNARLSASAALLREIATLIQMTTTTTEMFKGRKTNAESVWASYWGILKECDEAIFEMDSIGSRKA</sequence>
<accession>A0A8H5I2T0</accession>
<gene>
    <name evidence="1" type="ORF">FMEXI_14494</name>
</gene>
<evidence type="ECO:0000313" key="1">
    <source>
        <dbReference type="EMBL" id="KAF5528866.1"/>
    </source>
</evidence>
<organism evidence="1 2">
    <name type="scientific">Fusarium mexicanum</name>
    <dbReference type="NCBI Taxonomy" id="751941"/>
    <lineage>
        <taxon>Eukaryota</taxon>
        <taxon>Fungi</taxon>
        <taxon>Dikarya</taxon>
        <taxon>Ascomycota</taxon>
        <taxon>Pezizomycotina</taxon>
        <taxon>Sordariomycetes</taxon>
        <taxon>Hypocreomycetidae</taxon>
        <taxon>Hypocreales</taxon>
        <taxon>Nectriaceae</taxon>
        <taxon>Fusarium</taxon>
        <taxon>Fusarium fujikuroi species complex</taxon>
    </lineage>
</organism>
<proteinExistence type="predicted"/>
<keyword evidence="2" id="KW-1185">Reference proteome</keyword>
<protein>
    <submittedName>
        <fullName evidence="1">Uncharacterized protein</fullName>
    </submittedName>
</protein>
<name>A0A8H5I2T0_9HYPO</name>
<dbReference type="Proteomes" id="UP000522262">
    <property type="component" value="Unassembled WGS sequence"/>
</dbReference>
<evidence type="ECO:0000313" key="2">
    <source>
        <dbReference type="Proteomes" id="UP000522262"/>
    </source>
</evidence>
<dbReference type="AlphaFoldDB" id="A0A8H5I2T0"/>